<evidence type="ECO:0000313" key="2">
    <source>
        <dbReference type="EMBL" id="PAV75174.1"/>
    </source>
</evidence>
<sequence>MSPRPVQSSPRAKWLLRRLQTESTRLGTILQEFHILQNDFVRHAEERKWEGENGRGCRVESRPLESKQVDSEPEAEGVVREGAKDKGSCKFEKMDDVLLELEG</sequence>
<dbReference type="Proteomes" id="UP000218231">
    <property type="component" value="Unassembled WGS sequence"/>
</dbReference>
<proteinExistence type="predicted"/>
<accession>A0A2A2KMJ3</accession>
<dbReference type="AlphaFoldDB" id="A0A2A2KMJ3"/>
<dbReference type="EMBL" id="LIAE01008188">
    <property type="protein sequence ID" value="PAV75174.1"/>
    <property type="molecule type" value="Genomic_DNA"/>
</dbReference>
<evidence type="ECO:0000256" key="1">
    <source>
        <dbReference type="SAM" id="MobiDB-lite"/>
    </source>
</evidence>
<keyword evidence="3" id="KW-1185">Reference proteome</keyword>
<protein>
    <submittedName>
        <fullName evidence="2">Uncharacterized protein</fullName>
    </submittedName>
</protein>
<feature type="compositionally biased region" description="Basic and acidic residues" evidence="1">
    <location>
        <begin position="55"/>
        <end position="70"/>
    </location>
</feature>
<organism evidence="2 3">
    <name type="scientific">Diploscapter pachys</name>
    <dbReference type="NCBI Taxonomy" id="2018661"/>
    <lineage>
        <taxon>Eukaryota</taxon>
        <taxon>Metazoa</taxon>
        <taxon>Ecdysozoa</taxon>
        <taxon>Nematoda</taxon>
        <taxon>Chromadorea</taxon>
        <taxon>Rhabditida</taxon>
        <taxon>Rhabditina</taxon>
        <taxon>Rhabditomorpha</taxon>
        <taxon>Rhabditoidea</taxon>
        <taxon>Rhabditidae</taxon>
        <taxon>Diploscapter</taxon>
    </lineage>
</organism>
<comment type="caution">
    <text evidence="2">The sequence shown here is derived from an EMBL/GenBank/DDBJ whole genome shotgun (WGS) entry which is preliminary data.</text>
</comment>
<name>A0A2A2KMJ3_9BILA</name>
<feature type="region of interest" description="Disordered" evidence="1">
    <location>
        <begin position="55"/>
        <end position="85"/>
    </location>
</feature>
<evidence type="ECO:0000313" key="3">
    <source>
        <dbReference type="Proteomes" id="UP000218231"/>
    </source>
</evidence>
<gene>
    <name evidence="2" type="ORF">WR25_01195</name>
</gene>
<reference evidence="2 3" key="1">
    <citation type="journal article" date="2017" name="Curr. Biol.">
        <title>Genome architecture and evolution of a unichromosomal asexual nematode.</title>
        <authorList>
            <person name="Fradin H."/>
            <person name="Zegar C."/>
            <person name="Gutwein M."/>
            <person name="Lucas J."/>
            <person name="Kovtun M."/>
            <person name="Corcoran D."/>
            <person name="Baugh L.R."/>
            <person name="Kiontke K."/>
            <person name="Gunsalus K."/>
            <person name="Fitch D.H."/>
            <person name="Piano F."/>
        </authorList>
    </citation>
    <scope>NUCLEOTIDE SEQUENCE [LARGE SCALE GENOMIC DNA]</scope>
    <source>
        <strain evidence="2">PF1309</strain>
    </source>
</reference>